<dbReference type="GO" id="GO:0032259">
    <property type="term" value="P:methylation"/>
    <property type="evidence" value="ECO:0007669"/>
    <property type="project" value="UniProtKB-KW"/>
</dbReference>
<dbReference type="Pfam" id="PF00023">
    <property type="entry name" value="Ank"/>
    <property type="match status" value="1"/>
</dbReference>
<dbReference type="SMART" id="SM00248">
    <property type="entry name" value="ANK"/>
    <property type="match status" value="1"/>
</dbReference>
<keyword evidence="3" id="KW-1185">Reference proteome</keyword>
<dbReference type="PANTHER" id="PTHR32379:SF1">
    <property type="entry name" value="GUANIDINOACETATE N-METHYLTRANSFERASE"/>
    <property type="match status" value="1"/>
</dbReference>
<dbReference type="InterPro" id="IPR051038">
    <property type="entry name" value="RMT2/GAMT_Mtase"/>
</dbReference>
<dbReference type="PANTHER" id="PTHR32379">
    <property type="entry name" value="GUANIDINOACETATE N-METHYLTRANSFERASE"/>
    <property type="match status" value="1"/>
</dbReference>
<dbReference type="SUPFAM" id="SSF48403">
    <property type="entry name" value="Ankyrin repeat"/>
    <property type="match status" value="1"/>
</dbReference>
<comment type="caution">
    <text evidence="2">The sequence shown here is derived from an EMBL/GenBank/DDBJ whole genome shotgun (WGS) entry which is preliminary data.</text>
</comment>
<reference evidence="2 3" key="1">
    <citation type="journal article" date="2018" name="Sci. Rep.">
        <title>Genome sequence of the cauliflower mushroom Sparassis crispa (Hanabiratake) and its association with beneficial usage.</title>
        <authorList>
            <person name="Kiyama R."/>
            <person name="Furutani Y."/>
            <person name="Kawaguchi K."/>
            <person name="Nakanishi T."/>
        </authorList>
    </citation>
    <scope>NUCLEOTIDE SEQUENCE [LARGE SCALE GENOMIC DNA]</scope>
</reference>
<gene>
    <name evidence="2" type="ORF">SCP_0901310</name>
</gene>
<dbReference type="AlphaFoldDB" id="A0A401GVP2"/>
<dbReference type="Gene3D" id="1.25.40.20">
    <property type="entry name" value="Ankyrin repeat-containing domain"/>
    <property type="match status" value="1"/>
</dbReference>
<dbReference type="GO" id="GO:0005634">
    <property type="term" value="C:nucleus"/>
    <property type="evidence" value="ECO:0007669"/>
    <property type="project" value="TreeGrafter"/>
</dbReference>
<dbReference type="PROSITE" id="PS50088">
    <property type="entry name" value="ANK_REPEAT"/>
    <property type="match status" value="1"/>
</dbReference>
<name>A0A401GVP2_9APHY</name>
<dbReference type="GO" id="GO:0019702">
    <property type="term" value="F:protein arginine N5-methyltransferase activity"/>
    <property type="evidence" value="ECO:0007669"/>
    <property type="project" value="TreeGrafter"/>
</dbReference>
<evidence type="ECO:0000313" key="2">
    <source>
        <dbReference type="EMBL" id="GBE86252.1"/>
    </source>
</evidence>
<organism evidence="2 3">
    <name type="scientific">Sparassis crispa</name>
    <dbReference type="NCBI Taxonomy" id="139825"/>
    <lineage>
        <taxon>Eukaryota</taxon>
        <taxon>Fungi</taxon>
        <taxon>Dikarya</taxon>
        <taxon>Basidiomycota</taxon>
        <taxon>Agaricomycotina</taxon>
        <taxon>Agaricomycetes</taxon>
        <taxon>Polyporales</taxon>
        <taxon>Sparassidaceae</taxon>
        <taxon>Sparassis</taxon>
    </lineage>
</organism>
<dbReference type="GO" id="GO:0005737">
    <property type="term" value="C:cytoplasm"/>
    <property type="evidence" value="ECO:0007669"/>
    <property type="project" value="TreeGrafter"/>
</dbReference>
<protein>
    <submittedName>
        <fullName evidence="2">Protein arginine N-methyltransferase 2</fullName>
    </submittedName>
</protein>
<dbReference type="InterPro" id="IPR002110">
    <property type="entry name" value="Ankyrin_rpt"/>
</dbReference>
<dbReference type="EMBL" id="BFAD01000009">
    <property type="protein sequence ID" value="GBE86252.1"/>
    <property type="molecule type" value="Genomic_DNA"/>
</dbReference>
<sequence length="400" mass="45785">MLILEEGPEDETGMPTIHMRPGSNLFWAATGPIELIEHLVLELGVPVTVTDPMMGYSPLHFAAEMGKEENVRWFLDHGAPWNMANHYSVTPGELALEDGFPRCYEIIFEGGVRSEYEFWRLRDKSSARGEFGQHLKGNMRGQAYYVNNYEYLSTPVSFLNPRPEIPDDFAMVVDGMTGVMMEWERPLMKETARLLCEDMGKGKNILNVGFGLGIIDSYFQSYEPGNHTIIEAHPRCLKYMRENGWYDKPNVRILAGSWDKFIGPDASFEGLGTFDVIYFDTFQEGYPGHLRFLRCVPELLSGPSALFSFFHGHCRRWKMGYEVYAEVARWHANDYGISTTWTDFQIDPATIWESFSKKPRGDISHPFKIPICRLAPTTPRHTANAWFGKNLENEESTTEK</sequence>
<proteinExistence type="predicted"/>
<dbReference type="InParanoid" id="A0A401GVP2"/>
<evidence type="ECO:0000256" key="1">
    <source>
        <dbReference type="PROSITE-ProRule" id="PRU00023"/>
    </source>
</evidence>
<dbReference type="Proteomes" id="UP000287166">
    <property type="component" value="Unassembled WGS sequence"/>
</dbReference>
<evidence type="ECO:0000313" key="3">
    <source>
        <dbReference type="Proteomes" id="UP000287166"/>
    </source>
</evidence>
<feature type="repeat" description="ANK" evidence="1">
    <location>
        <begin position="54"/>
        <end position="86"/>
    </location>
</feature>
<accession>A0A401GVP2</accession>
<keyword evidence="2" id="KW-0808">Transferase</keyword>
<dbReference type="Gene3D" id="3.40.50.150">
    <property type="entry name" value="Vaccinia Virus protein VP39"/>
    <property type="match status" value="1"/>
</dbReference>
<keyword evidence="1" id="KW-0040">ANK repeat</keyword>
<dbReference type="OrthoDB" id="19014at2759"/>
<dbReference type="PROSITE" id="PS50297">
    <property type="entry name" value="ANK_REP_REGION"/>
    <property type="match status" value="1"/>
</dbReference>
<dbReference type="STRING" id="139825.A0A401GVP2"/>
<dbReference type="SUPFAM" id="SSF53335">
    <property type="entry name" value="S-adenosyl-L-methionine-dependent methyltransferases"/>
    <property type="match status" value="1"/>
</dbReference>
<dbReference type="CDD" id="cd02440">
    <property type="entry name" value="AdoMet_MTases"/>
    <property type="match status" value="1"/>
</dbReference>
<dbReference type="InterPro" id="IPR036770">
    <property type="entry name" value="Ankyrin_rpt-contain_sf"/>
</dbReference>
<dbReference type="GeneID" id="38783169"/>
<dbReference type="InterPro" id="IPR029063">
    <property type="entry name" value="SAM-dependent_MTases_sf"/>
</dbReference>
<dbReference type="RefSeq" id="XP_027617165.1">
    <property type="nucleotide sequence ID" value="XM_027761364.1"/>
</dbReference>
<keyword evidence="2" id="KW-0489">Methyltransferase</keyword>